<reference evidence="23 24" key="1">
    <citation type="journal article" date="2020" name="ISME J.">
        <title>Uncovering the hidden diversity of litter-decomposition mechanisms in mushroom-forming fungi.</title>
        <authorList>
            <person name="Floudas D."/>
            <person name="Bentzer J."/>
            <person name="Ahren D."/>
            <person name="Johansson T."/>
            <person name="Persson P."/>
            <person name="Tunlid A."/>
        </authorList>
    </citation>
    <scope>NUCLEOTIDE SEQUENCE [LARGE SCALE GENOMIC DNA]</scope>
    <source>
        <strain evidence="23 24">CBS 291.85</strain>
    </source>
</reference>
<proteinExistence type="predicted"/>
<dbReference type="GO" id="GO:0005524">
    <property type="term" value="F:ATP binding"/>
    <property type="evidence" value="ECO:0007669"/>
    <property type="project" value="UniProtKB-KW"/>
</dbReference>
<dbReference type="EMBL" id="JAACJM010000188">
    <property type="protein sequence ID" value="KAF5339065.1"/>
    <property type="molecule type" value="Genomic_DNA"/>
</dbReference>
<dbReference type="Pfam" id="PF25597">
    <property type="entry name" value="SH3_retrovirus"/>
    <property type="match status" value="1"/>
</dbReference>
<dbReference type="GO" id="GO:0008233">
    <property type="term" value="F:peptidase activity"/>
    <property type="evidence" value="ECO:0007669"/>
    <property type="project" value="UniProtKB-KW"/>
</dbReference>
<evidence type="ECO:0000256" key="21">
    <source>
        <dbReference type="SAM" id="MobiDB-lite"/>
    </source>
</evidence>
<evidence type="ECO:0000256" key="18">
    <source>
        <dbReference type="ARBA" id="ARBA00023172"/>
    </source>
</evidence>
<keyword evidence="9" id="KW-0255">Endonuclease</keyword>
<evidence type="ECO:0000256" key="14">
    <source>
        <dbReference type="ARBA" id="ARBA00022908"/>
    </source>
</evidence>
<dbReference type="GO" id="GO:0015074">
    <property type="term" value="P:DNA integration"/>
    <property type="evidence" value="ECO:0007669"/>
    <property type="project" value="UniProtKB-KW"/>
</dbReference>
<dbReference type="PANTHER" id="PTHR42648">
    <property type="entry name" value="TRANSPOSASE, PUTATIVE-RELATED"/>
    <property type="match status" value="1"/>
</dbReference>
<evidence type="ECO:0000256" key="11">
    <source>
        <dbReference type="ARBA" id="ARBA00022840"/>
    </source>
</evidence>
<evidence type="ECO:0000256" key="10">
    <source>
        <dbReference type="ARBA" id="ARBA00022801"/>
    </source>
</evidence>
<dbReference type="InterPro" id="IPR036397">
    <property type="entry name" value="RNaseH_sf"/>
</dbReference>
<keyword evidence="16" id="KW-0239">DNA-directed DNA polymerase</keyword>
<dbReference type="AlphaFoldDB" id="A0A8H5CC87"/>
<comment type="caution">
    <text evidence="23">The sequence shown here is derived from an EMBL/GenBank/DDBJ whole genome shotgun (WGS) entry which is preliminary data.</text>
</comment>
<keyword evidence="17" id="KW-0917">Virion maturation</keyword>
<keyword evidence="13" id="KW-0694">RNA-binding</keyword>
<evidence type="ECO:0000313" key="24">
    <source>
        <dbReference type="Proteomes" id="UP000559256"/>
    </source>
</evidence>
<keyword evidence="14" id="KW-0229">DNA integration</keyword>
<evidence type="ECO:0000256" key="12">
    <source>
        <dbReference type="ARBA" id="ARBA00022842"/>
    </source>
</evidence>
<dbReference type="GO" id="GO:0046872">
    <property type="term" value="F:metal ion binding"/>
    <property type="evidence" value="ECO:0007669"/>
    <property type="project" value="UniProtKB-KW"/>
</dbReference>
<dbReference type="InterPro" id="IPR025724">
    <property type="entry name" value="GAG-pre-integrase_dom"/>
</dbReference>
<evidence type="ECO:0000256" key="4">
    <source>
        <dbReference type="ARBA" id="ARBA00022670"/>
    </source>
</evidence>
<keyword evidence="15" id="KW-0695">RNA-directed DNA polymerase</keyword>
<dbReference type="GO" id="GO:0003723">
    <property type="term" value="F:RNA binding"/>
    <property type="evidence" value="ECO:0007669"/>
    <property type="project" value="UniProtKB-KW"/>
</dbReference>
<comment type="catalytic activity">
    <reaction evidence="20">
        <text>DNA(n) + a 2'-deoxyribonucleoside 5'-triphosphate = DNA(n+1) + diphosphate</text>
        <dbReference type="Rhea" id="RHEA:22508"/>
        <dbReference type="Rhea" id="RHEA-COMP:17339"/>
        <dbReference type="Rhea" id="RHEA-COMP:17340"/>
        <dbReference type="ChEBI" id="CHEBI:33019"/>
        <dbReference type="ChEBI" id="CHEBI:61560"/>
        <dbReference type="ChEBI" id="CHEBI:173112"/>
        <dbReference type="EC" id="2.7.7.7"/>
    </reaction>
</comment>
<keyword evidence="2" id="KW-0815">Transposition</keyword>
<dbReference type="SUPFAM" id="SSF53098">
    <property type="entry name" value="Ribonuclease H-like"/>
    <property type="match status" value="1"/>
</dbReference>
<sequence>MTPTAVNNPNPSRLEYMIREPVAYLTIWSNIKNPDSYAFPSGQNSYELWSHLQQEYQAVSPLARQRKEDAFNSCRYTGGKITGEGGYVEKFRQLRKEATDFGAVISETQFLTKFIDSFPRTPEWNIITGNLLGETNFNVAANRLQEYVRLQTGGDGTNTTGLDSIAAVQAEVKQLQAQLANVQSNGNRMRRGPANPDLKCTNPNCKGVGYVIDDCFKLGGGKQGQYPKWWKGKRDAPLPSANNTTTSEPKYFALSSEILVAKNLSSTNHLSNNRILADTGATNHFFHDRDAFITYVSEKGSLGSSSRKGTNFEIVGRGDVRIHIIHKGTEHILTLRNVLHAPEISSNLISIGTLDAQGYFMTIGGGRIVIMTAKKEEVMEGKLTDGLYIINNATIVHIPVVQTMTAAFLTQRDVLEHKLWHRRGGHINNDRISKGSKLLDGLKLTTYRVRLPRCEPCILAKSKKEPYPDSTEVVTDPLDLWVLDIWGPSRIPSVGGCLYAMVVVDAGTAKRMSDCLKNRTAETTLQSLNEMKTVAERQTNHRLKRIRTDNAPEFRSNLWIDWFKQHGIIHEFSATYSSSSNGLAECAIGILTAATRTLLNEANLGGRWWASAWMAATYVGNLFPSSHGNEIPEEKWTGKKQNVDHLRVWGCIAYVHIPAEHGHSKLDVRAIKCQFVGYEGRGAKLFKVDGSDEVIRSRDAVFVEGEGRWASEVEGESEDLSFLVPTPKAALPSLPQSHDSSSDTSGLASPEPPSTPPHQIKAHDIIPPVPAAPRAPRTRPTQAEIWGNEPTRRSTRTGDISQRLIQSREYQEREAEAERRGEDWTTEYPILPEIDEEVDTPAAHEAKTESFILEPENTWVPSSYGEAMQRPDLWCNDPQTSKSLRCDGYMHCDWTETEK</sequence>
<feature type="region of interest" description="Disordered" evidence="21">
    <location>
        <begin position="728"/>
        <end position="802"/>
    </location>
</feature>
<keyword evidence="8" id="KW-0547">Nucleotide-binding</keyword>
<evidence type="ECO:0000256" key="5">
    <source>
        <dbReference type="ARBA" id="ARBA00022695"/>
    </source>
</evidence>
<evidence type="ECO:0000256" key="7">
    <source>
        <dbReference type="ARBA" id="ARBA00022723"/>
    </source>
</evidence>
<gene>
    <name evidence="23" type="ORF">D9758_016454</name>
</gene>
<evidence type="ECO:0000256" key="9">
    <source>
        <dbReference type="ARBA" id="ARBA00022759"/>
    </source>
</evidence>
<dbReference type="GO" id="GO:0006508">
    <property type="term" value="P:proteolysis"/>
    <property type="evidence" value="ECO:0007669"/>
    <property type="project" value="UniProtKB-KW"/>
</dbReference>
<name>A0A8H5CC87_9AGAR</name>
<keyword evidence="16" id="KW-0808">Transferase</keyword>
<evidence type="ECO:0000259" key="22">
    <source>
        <dbReference type="PROSITE" id="PS50994"/>
    </source>
</evidence>
<evidence type="ECO:0000256" key="20">
    <source>
        <dbReference type="ARBA" id="ARBA00049244"/>
    </source>
</evidence>
<organism evidence="23 24">
    <name type="scientific">Tetrapyrgos nigripes</name>
    <dbReference type="NCBI Taxonomy" id="182062"/>
    <lineage>
        <taxon>Eukaryota</taxon>
        <taxon>Fungi</taxon>
        <taxon>Dikarya</taxon>
        <taxon>Basidiomycota</taxon>
        <taxon>Agaricomycotina</taxon>
        <taxon>Agaricomycetes</taxon>
        <taxon>Agaricomycetidae</taxon>
        <taxon>Agaricales</taxon>
        <taxon>Marasmiineae</taxon>
        <taxon>Marasmiaceae</taxon>
        <taxon>Tetrapyrgos</taxon>
    </lineage>
</organism>
<dbReference type="Pfam" id="PF13976">
    <property type="entry name" value="gag_pre-integrs"/>
    <property type="match status" value="1"/>
</dbReference>
<evidence type="ECO:0000256" key="16">
    <source>
        <dbReference type="ARBA" id="ARBA00022932"/>
    </source>
</evidence>
<dbReference type="InterPro" id="IPR001584">
    <property type="entry name" value="Integrase_cat-core"/>
</dbReference>
<accession>A0A8H5CC87</accession>
<keyword evidence="24" id="KW-1185">Reference proteome</keyword>
<keyword evidence="4" id="KW-0645">Protease</keyword>
<dbReference type="InterPro" id="IPR054722">
    <property type="entry name" value="PolX-like_BBD"/>
</dbReference>
<keyword evidence="3" id="KW-1188">Viral release from host cell</keyword>
<comment type="catalytic activity">
    <reaction evidence="19">
        <text>DNA(n) + a 2'-deoxyribonucleoside 5'-triphosphate = DNA(n+1) + diphosphate</text>
        <dbReference type="Rhea" id="RHEA:22508"/>
        <dbReference type="Rhea" id="RHEA-COMP:17339"/>
        <dbReference type="Rhea" id="RHEA-COMP:17340"/>
        <dbReference type="ChEBI" id="CHEBI:33019"/>
        <dbReference type="ChEBI" id="CHEBI:61560"/>
        <dbReference type="ChEBI" id="CHEBI:173112"/>
        <dbReference type="EC" id="2.7.7.49"/>
    </reaction>
</comment>
<dbReference type="PANTHER" id="PTHR42648:SF11">
    <property type="entry name" value="TRANSPOSON TY4-P GAG-POL POLYPROTEIN"/>
    <property type="match status" value="1"/>
</dbReference>
<dbReference type="InterPro" id="IPR057670">
    <property type="entry name" value="SH3_retrovirus"/>
</dbReference>
<dbReference type="GO" id="GO:0006310">
    <property type="term" value="P:DNA recombination"/>
    <property type="evidence" value="ECO:0007669"/>
    <property type="project" value="UniProtKB-KW"/>
</dbReference>
<dbReference type="GO" id="GO:0032196">
    <property type="term" value="P:transposition"/>
    <property type="evidence" value="ECO:0007669"/>
    <property type="project" value="UniProtKB-KW"/>
</dbReference>
<evidence type="ECO:0000256" key="3">
    <source>
        <dbReference type="ARBA" id="ARBA00022612"/>
    </source>
</evidence>
<dbReference type="PROSITE" id="PS50994">
    <property type="entry name" value="INTEGRASE"/>
    <property type="match status" value="1"/>
</dbReference>
<comment type="function">
    <text evidence="1">The aspartyl protease (PR) mediates the proteolytic cleavages of the Gag and Gag-Pol polyproteins after assembly of the VLP.</text>
</comment>
<dbReference type="Gene3D" id="3.30.420.10">
    <property type="entry name" value="Ribonuclease H-like superfamily/Ribonuclease H"/>
    <property type="match status" value="1"/>
</dbReference>
<keyword evidence="12" id="KW-0460">Magnesium</keyword>
<feature type="compositionally biased region" description="Polar residues" evidence="21">
    <location>
        <begin position="734"/>
        <end position="747"/>
    </location>
</feature>
<dbReference type="Proteomes" id="UP000559256">
    <property type="component" value="Unassembled WGS sequence"/>
</dbReference>
<keyword evidence="18" id="KW-0233">DNA recombination</keyword>
<dbReference type="InterPro" id="IPR039537">
    <property type="entry name" value="Retrotran_Ty1/copia-like"/>
</dbReference>
<keyword evidence="7" id="KW-0479">Metal-binding</keyword>
<evidence type="ECO:0000256" key="15">
    <source>
        <dbReference type="ARBA" id="ARBA00022918"/>
    </source>
</evidence>
<keyword evidence="10" id="KW-0378">Hydrolase</keyword>
<keyword evidence="5" id="KW-0548">Nucleotidyltransferase</keyword>
<evidence type="ECO:0000256" key="8">
    <source>
        <dbReference type="ARBA" id="ARBA00022741"/>
    </source>
</evidence>
<dbReference type="GO" id="GO:0003887">
    <property type="term" value="F:DNA-directed DNA polymerase activity"/>
    <property type="evidence" value="ECO:0007669"/>
    <property type="project" value="UniProtKB-KW"/>
</dbReference>
<dbReference type="GO" id="GO:0003964">
    <property type="term" value="F:RNA-directed DNA polymerase activity"/>
    <property type="evidence" value="ECO:0007669"/>
    <property type="project" value="UniProtKB-KW"/>
</dbReference>
<protein>
    <recommendedName>
        <fullName evidence="22">Integrase catalytic domain-containing protein</fullName>
    </recommendedName>
</protein>
<dbReference type="Pfam" id="PF00665">
    <property type="entry name" value="rve"/>
    <property type="match status" value="1"/>
</dbReference>
<evidence type="ECO:0000256" key="13">
    <source>
        <dbReference type="ARBA" id="ARBA00022884"/>
    </source>
</evidence>
<evidence type="ECO:0000313" key="23">
    <source>
        <dbReference type="EMBL" id="KAF5339065.1"/>
    </source>
</evidence>
<dbReference type="Pfam" id="PF22936">
    <property type="entry name" value="Pol_BBD"/>
    <property type="match status" value="1"/>
</dbReference>
<evidence type="ECO:0000256" key="6">
    <source>
        <dbReference type="ARBA" id="ARBA00022722"/>
    </source>
</evidence>
<dbReference type="GO" id="GO:0005634">
    <property type="term" value="C:nucleus"/>
    <property type="evidence" value="ECO:0007669"/>
    <property type="project" value="UniProtKB-ARBA"/>
</dbReference>
<feature type="domain" description="Integrase catalytic" evidence="22">
    <location>
        <begin position="473"/>
        <end position="640"/>
    </location>
</feature>
<keyword evidence="6" id="KW-0540">Nuclease</keyword>
<dbReference type="GO" id="GO:0004519">
    <property type="term" value="F:endonuclease activity"/>
    <property type="evidence" value="ECO:0007669"/>
    <property type="project" value="UniProtKB-KW"/>
</dbReference>
<evidence type="ECO:0000256" key="19">
    <source>
        <dbReference type="ARBA" id="ARBA00048173"/>
    </source>
</evidence>
<evidence type="ECO:0000256" key="17">
    <source>
        <dbReference type="ARBA" id="ARBA00023113"/>
    </source>
</evidence>
<evidence type="ECO:0000256" key="2">
    <source>
        <dbReference type="ARBA" id="ARBA00022578"/>
    </source>
</evidence>
<keyword evidence="11" id="KW-0067">ATP-binding</keyword>
<dbReference type="OrthoDB" id="7691805at2759"/>
<dbReference type="InterPro" id="IPR012337">
    <property type="entry name" value="RNaseH-like_sf"/>
</dbReference>
<evidence type="ECO:0000256" key="1">
    <source>
        <dbReference type="ARBA" id="ARBA00002180"/>
    </source>
</evidence>